<accession>A0ABT8VPM5</accession>
<keyword evidence="1" id="KW-0732">Signal</keyword>
<gene>
    <name evidence="2" type="ORF">QVZ41_03575</name>
</gene>
<keyword evidence="3" id="KW-1185">Reference proteome</keyword>
<reference evidence="2" key="1">
    <citation type="submission" date="2023-07" db="EMBL/GenBank/DDBJ databases">
        <title>Wenyingzhuangia sp. chi5 genome sequencing and assembly.</title>
        <authorList>
            <person name="Park S."/>
        </authorList>
    </citation>
    <scope>NUCLEOTIDE SEQUENCE</scope>
    <source>
        <strain evidence="2">Chi5</strain>
    </source>
</reference>
<evidence type="ECO:0000256" key="1">
    <source>
        <dbReference type="SAM" id="SignalP"/>
    </source>
</evidence>
<organism evidence="2 3">
    <name type="scientific">Wenyingzhuangia gilva</name>
    <dbReference type="NCBI Taxonomy" id="3057677"/>
    <lineage>
        <taxon>Bacteria</taxon>
        <taxon>Pseudomonadati</taxon>
        <taxon>Bacteroidota</taxon>
        <taxon>Flavobacteriia</taxon>
        <taxon>Flavobacteriales</taxon>
        <taxon>Flavobacteriaceae</taxon>
        <taxon>Wenyingzhuangia</taxon>
    </lineage>
</organism>
<comment type="caution">
    <text evidence="2">The sequence shown here is derived from an EMBL/GenBank/DDBJ whole genome shotgun (WGS) entry which is preliminary data.</text>
</comment>
<name>A0ABT8VPM5_9FLAO</name>
<dbReference type="RefSeq" id="WP_302883174.1">
    <property type="nucleotide sequence ID" value="NZ_JAUMIT010000001.1"/>
</dbReference>
<proteinExistence type="predicted"/>
<feature type="chain" id="PRO_5045448954" description="MORN repeat protein" evidence="1">
    <location>
        <begin position="25"/>
        <end position="303"/>
    </location>
</feature>
<protein>
    <recommendedName>
        <fullName evidence="4">MORN repeat protein</fullName>
    </recommendedName>
</protein>
<feature type="signal peptide" evidence="1">
    <location>
        <begin position="1"/>
        <end position="24"/>
    </location>
</feature>
<dbReference type="EMBL" id="JAUMIT010000001">
    <property type="protein sequence ID" value="MDO3693928.1"/>
    <property type="molecule type" value="Genomic_DNA"/>
</dbReference>
<dbReference type="Proteomes" id="UP001168642">
    <property type="component" value="Unassembled WGS sequence"/>
</dbReference>
<evidence type="ECO:0000313" key="2">
    <source>
        <dbReference type="EMBL" id="MDO3693928.1"/>
    </source>
</evidence>
<evidence type="ECO:0000313" key="3">
    <source>
        <dbReference type="Proteomes" id="UP001168642"/>
    </source>
</evidence>
<sequence>MKTIYLLKKIFLGTFALFHFIANAQFHKTYKGAYHNGYITYSYLENKDGKHIYNGPFTYNETLNKKTKITIKGNFINNKRNGLWTKTLELPYKTEKYIAYYKNGYYTGKASLNSFDKKGNLKSSFEIDFGKNNNLKQLKYQSKKEKLAFEILLDENSNIKTLHAQYKKEKSTLTYNNSLLENEVYQDLTKGTFYSKKNYIDFNKKIKYDSKTKHHIYNNTHYKLVYIYINPFSLCSHKKFERLNWIDYLDIFTSDYFPFKEVLFFEIERNIIVPERPSILKYIKLDNDAFFIPKNQYKPIAKN</sequence>
<evidence type="ECO:0008006" key="4">
    <source>
        <dbReference type="Google" id="ProtNLM"/>
    </source>
</evidence>